<dbReference type="SUPFAM" id="SSF69118">
    <property type="entry name" value="AhpD-like"/>
    <property type="match status" value="1"/>
</dbReference>
<dbReference type="InterPro" id="IPR003779">
    <property type="entry name" value="CMD-like"/>
</dbReference>
<accession>A0A9X2YMX4</accession>
<evidence type="ECO:0000313" key="2">
    <source>
        <dbReference type="EMBL" id="MCV7170893.1"/>
    </source>
</evidence>
<reference evidence="2" key="1">
    <citation type="submission" date="2020-07" db="EMBL/GenBank/DDBJ databases">
        <authorList>
            <person name="Pettersson B.M.F."/>
            <person name="Behra P.R.K."/>
            <person name="Ramesh M."/>
            <person name="Das S."/>
            <person name="Dasgupta S."/>
            <person name="Kirsebom L.A."/>
        </authorList>
    </citation>
    <scope>NUCLEOTIDE SEQUENCE</scope>
    <source>
        <strain evidence="2">DSM 44615</strain>
    </source>
</reference>
<dbReference type="RefSeq" id="WP_264013081.1">
    <property type="nucleotide sequence ID" value="NZ_JACKSJ010000104.1"/>
</dbReference>
<feature type="domain" description="Carboxymuconolactone decarboxylase-like" evidence="1">
    <location>
        <begin position="54"/>
        <end position="123"/>
    </location>
</feature>
<dbReference type="PANTHER" id="PTHR34846:SF5">
    <property type="entry name" value="CARBOXYMUCONOLACTONE DECARBOXYLASE-LIKE DOMAIN-CONTAINING PROTEIN"/>
    <property type="match status" value="1"/>
</dbReference>
<organism evidence="2 3">
    <name type="scientific">[Mycobacterium] manitobense</name>
    <dbReference type="NCBI Taxonomy" id="190147"/>
    <lineage>
        <taxon>Bacteria</taxon>
        <taxon>Bacillati</taxon>
        <taxon>Actinomycetota</taxon>
        <taxon>Actinomycetes</taxon>
        <taxon>Mycobacteriales</taxon>
        <taxon>Mycobacteriaceae</taxon>
        <taxon>Mycolicibacterium</taxon>
    </lineage>
</organism>
<comment type="caution">
    <text evidence="2">The sequence shown here is derived from an EMBL/GenBank/DDBJ whole genome shotgun (WGS) entry which is preliminary data.</text>
</comment>
<keyword evidence="3" id="KW-1185">Reference proteome</keyword>
<evidence type="ECO:0000313" key="3">
    <source>
        <dbReference type="Proteomes" id="UP001140293"/>
    </source>
</evidence>
<sequence>MSSVEPARIEPGGFRELGPLNWAIAKAGARSIRAPRFSLVNVLGRHRLLFLAWLPYSLVLLGPLGKLTRRDAETVILRVGHLRDCEYELQQHRRLARSRGVDAETQARIFDGPDAEGLTDRQRVLITATDEFVVTRGVSPETWKALAKHLTEQQLIEFCMLAAQYDGLAATISTLQVPLDFPD</sequence>
<dbReference type="InterPro" id="IPR029032">
    <property type="entry name" value="AhpD-like"/>
</dbReference>
<dbReference type="Proteomes" id="UP001140293">
    <property type="component" value="Unassembled WGS sequence"/>
</dbReference>
<dbReference type="GO" id="GO:0051920">
    <property type="term" value="F:peroxiredoxin activity"/>
    <property type="evidence" value="ECO:0007669"/>
    <property type="project" value="InterPro"/>
</dbReference>
<dbReference type="Pfam" id="PF02627">
    <property type="entry name" value="CMD"/>
    <property type="match status" value="1"/>
</dbReference>
<reference evidence="2" key="2">
    <citation type="journal article" date="2022" name="BMC Genomics">
        <title>Comparative genome analysis of mycobacteria focusing on tRNA and non-coding RNA.</title>
        <authorList>
            <person name="Behra P.R.K."/>
            <person name="Pettersson B.M.F."/>
            <person name="Ramesh M."/>
            <person name="Das S."/>
            <person name="Dasgupta S."/>
            <person name="Kirsebom L.A."/>
        </authorList>
    </citation>
    <scope>NUCLEOTIDE SEQUENCE</scope>
    <source>
        <strain evidence="2">DSM 44615</strain>
    </source>
</reference>
<name>A0A9X2YMX4_9MYCO</name>
<dbReference type="AlphaFoldDB" id="A0A9X2YMX4"/>
<protein>
    <submittedName>
        <fullName evidence="2">Carboxymuconolactone decarboxylase family protein</fullName>
    </submittedName>
</protein>
<dbReference type="PANTHER" id="PTHR34846">
    <property type="entry name" value="4-CARBOXYMUCONOLACTONE DECARBOXYLASE FAMILY PROTEIN (AFU_ORTHOLOGUE AFUA_6G11590)"/>
    <property type="match status" value="1"/>
</dbReference>
<proteinExistence type="predicted"/>
<gene>
    <name evidence="2" type="ORF">H7I41_13325</name>
</gene>
<dbReference type="Gene3D" id="1.20.1290.10">
    <property type="entry name" value="AhpD-like"/>
    <property type="match status" value="1"/>
</dbReference>
<dbReference type="EMBL" id="JACKSJ010000104">
    <property type="protein sequence ID" value="MCV7170893.1"/>
    <property type="molecule type" value="Genomic_DNA"/>
</dbReference>
<evidence type="ECO:0000259" key="1">
    <source>
        <dbReference type="Pfam" id="PF02627"/>
    </source>
</evidence>